<reference evidence="9 10" key="1">
    <citation type="submission" date="2017-03" db="EMBL/GenBank/DDBJ databases">
        <authorList>
            <person name="Afonso C.L."/>
            <person name="Miller P.J."/>
            <person name="Scott M.A."/>
            <person name="Spackman E."/>
            <person name="Goraichik I."/>
            <person name="Dimitrov K.M."/>
            <person name="Suarez D.L."/>
            <person name="Swayne D.E."/>
        </authorList>
    </citation>
    <scope>NUCLEOTIDE SEQUENCE [LARGE SCALE GENOMIC DNA]</scope>
    <source>
        <strain evidence="9">SB41UT1</strain>
    </source>
</reference>
<dbReference type="InterPro" id="IPR001444">
    <property type="entry name" value="Flag_bb_rod_N"/>
</dbReference>
<dbReference type="GO" id="GO:0071978">
    <property type="term" value="P:bacterial-type flagellum-dependent swarming motility"/>
    <property type="evidence" value="ECO:0007669"/>
    <property type="project" value="TreeGrafter"/>
</dbReference>
<evidence type="ECO:0000256" key="5">
    <source>
        <dbReference type="ARBA" id="ARBA00024934"/>
    </source>
</evidence>
<dbReference type="PANTHER" id="PTHR30435:SF12">
    <property type="entry name" value="FLAGELLAR BASAL BODY ROD PROTEIN FLGB"/>
    <property type="match status" value="1"/>
</dbReference>
<feature type="compositionally biased region" description="Polar residues" evidence="7">
    <location>
        <begin position="57"/>
        <end position="81"/>
    </location>
</feature>
<comment type="similarity">
    <text evidence="2 6">Belongs to the flagella basal body rod proteins family.</text>
</comment>
<evidence type="ECO:0000256" key="2">
    <source>
        <dbReference type="ARBA" id="ARBA00009677"/>
    </source>
</evidence>
<sequence length="121" mass="13425">MGISFDEHLGIHQQALLYREQRATVISGNLANIDTPGYKAVDLDFSTALQQAREGKNLNNGQPTATPQMVERPQSQPSADGNTVEIGQEQAAWARNRTDWETSFTFLNMKFKSLEKAISGQ</sequence>
<dbReference type="OrthoDB" id="9788334at2"/>
<dbReference type="Pfam" id="PF00460">
    <property type="entry name" value="Flg_bb_rod"/>
    <property type="match status" value="1"/>
</dbReference>
<organism evidence="9 10">
    <name type="scientific">Parendozoicomonas haliclonae</name>
    <dbReference type="NCBI Taxonomy" id="1960125"/>
    <lineage>
        <taxon>Bacteria</taxon>
        <taxon>Pseudomonadati</taxon>
        <taxon>Pseudomonadota</taxon>
        <taxon>Gammaproteobacteria</taxon>
        <taxon>Oceanospirillales</taxon>
        <taxon>Endozoicomonadaceae</taxon>
        <taxon>Parendozoicomonas</taxon>
    </lineage>
</organism>
<dbReference type="EMBL" id="FWPT01000008">
    <property type="protein sequence ID" value="SMA49650.1"/>
    <property type="molecule type" value="Genomic_DNA"/>
</dbReference>
<comment type="subcellular location">
    <subcellularLocation>
        <location evidence="1 6">Bacterial flagellum basal body</location>
    </subcellularLocation>
</comment>
<keyword evidence="9" id="KW-0282">Flagellum</keyword>
<dbReference type="GO" id="GO:0030694">
    <property type="term" value="C:bacterial-type flagellum basal body, rod"/>
    <property type="evidence" value="ECO:0007669"/>
    <property type="project" value="InterPro"/>
</dbReference>
<evidence type="ECO:0000313" key="10">
    <source>
        <dbReference type="Proteomes" id="UP000196573"/>
    </source>
</evidence>
<dbReference type="NCBIfam" id="TIGR01396">
    <property type="entry name" value="FlgB"/>
    <property type="match status" value="1"/>
</dbReference>
<evidence type="ECO:0000313" key="9">
    <source>
        <dbReference type="EMBL" id="SMA49650.1"/>
    </source>
</evidence>
<dbReference type="RefSeq" id="WP_087112097.1">
    <property type="nucleotide sequence ID" value="NZ_CBCSCN010000010.1"/>
</dbReference>
<evidence type="ECO:0000256" key="3">
    <source>
        <dbReference type="ARBA" id="ARBA00014376"/>
    </source>
</evidence>
<gene>
    <name evidence="9" type="primary">flgB_2</name>
    <name evidence="9" type="ORF">EHSB41UT_03432</name>
</gene>
<dbReference type="PANTHER" id="PTHR30435">
    <property type="entry name" value="FLAGELLAR PROTEIN"/>
    <property type="match status" value="1"/>
</dbReference>
<keyword evidence="10" id="KW-1185">Reference proteome</keyword>
<comment type="function">
    <text evidence="5 6">Structural component of flagellum, the bacterial motility apparatus. Part of the rod structure of flagellar basal body.</text>
</comment>
<feature type="domain" description="Flagellar basal body rod protein N-terminal" evidence="8">
    <location>
        <begin position="12"/>
        <end position="39"/>
    </location>
</feature>
<evidence type="ECO:0000256" key="1">
    <source>
        <dbReference type="ARBA" id="ARBA00004117"/>
    </source>
</evidence>
<keyword evidence="9" id="KW-0969">Cilium</keyword>
<proteinExistence type="inferred from homology"/>
<evidence type="ECO:0000256" key="7">
    <source>
        <dbReference type="SAM" id="MobiDB-lite"/>
    </source>
</evidence>
<evidence type="ECO:0000256" key="6">
    <source>
        <dbReference type="PIRNR" id="PIRNR002889"/>
    </source>
</evidence>
<comment type="subunit">
    <text evidence="6">The basal body constitutes a major portion of the flagellar organelle and consists of a number of rings mounted on a central rod.</text>
</comment>
<accession>A0A1X7ANJ1</accession>
<name>A0A1X7ANJ1_9GAMM</name>
<dbReference type="PIRSF" id="PIRSF002889">
    <property type="entry name" value="Rod_FlgB"/>
    <property type="match status" value="1"/>
</dbReference>
<dbReference type="Proteomes" id="UP000196573">
    <property type="component" value="Unassembled WGS sequence"/>
</dbReference>
<evidence type="ECO:0000259" key="8">
    <source>
        <dbReference type="Pfam" id="PF00460"/>
    </source>
</evidence>
<dbReference type="AlphaFoldDB" id="A0A1X7ANJ1"/>
<evidence type="ECO:0000256" key="4">
    <source>
        <dbReference type="ARBA" id="ARBA00023143"/>
    </source>
</evidence>
<protein>
    <recommendedName>
        <fullName evidence="3 6">Flagellar basal body rod protein FlgB</fullName>
    </recommendedName>
</protein>
<dbReference type="InterPro" id="IPR006300">
    <property type="entry name" value="FlgB"/>
</dbReference>
<keyword evidence="4 6" id="KW-0975">Bacterial flagellum</keyword>
<keyword evidence="9" id="KW-0966">Cell projection</keyword>
<feature type="region of interest" description="Disordered" evidence="7">
    <location>
        <begin position="54"/>
        <end position="82"/>
    </location>
</feature>